<evidence type="ECO:0000256" key="1">
    <source>
        <dbReference type="SAM" id="Phobius"/>
    </source>
</evidence>
<feature type="transmembrane region" description="Helical" evidence="1">
    <location>
        <begin position="157"/>
        <end position="178"/>
    </location>
</feature>
<name>A0A0Z8MYK2_STRSU</name>
<evidence type="ECO:0000313" key="3">
    <source>
        <dbReference type="Proteomes" id="UP000069526"/>
    </source>
</evidence>
<dbReference type="AlphaFoldDB" id="A0A0Z8MYK2"/>
<dbReference type="Proteomes" id="UP000069526">
    <property type="component" value="Unassembled WGS sequence"/>
</dbReference>
<feature type="transmembrane region" description="Helical" evidence="1">
    <location>
        <begin position="124"/>
        <end position="145"/>
    </location>
</feature>
<keyword evidence="1" id="KW-0812">Transmembrane</keyword>
<protein>
    <submittedName>
        <fullName evidence="2">Membrane protein</fullName>
    </submittedName>
</protein>
<feature type="transmembrane region" description="Helical" evidence="1">
    <location>
        <begin position="214"/>
        <end position="234"/>
    </location>
</feature>
<proteinExistence type="predicted"/>
<dbReference type="EMBL" id="FIJK01000011">
    <property type="protein sequence ID" value="CYW17720.1"/>
    <property type="molecule type" value="Genomic_DNA"/>
</dbReference>
<dbReference type="RefSeq" id="WP_228477725.1">
    <property type="nucleotide sequence ID" value="NZ_CEIH01000048.1"/>
</dbReference>
<sequence length="282" mass="32052">MNKQQKHLNAISSLQGKLTKENKAYMRKLHAYLILASAFHEQEERATELLLSIYQDVLDAQADGQSAEDFLGKDSKQMVDELLSDLPPIRWYYGLRLTGIISLVYISWFFLGLFGVTGEMVLEWRGLLCDLLLALILPSSAFFILKNLVYERSKIRSYLLMGTWGLSFVGLIVLRFWISRQFYESLPLPLWASLLIILGIAAGLFYYRSKSAIVDTLIPGYVLTVLSGFSQLLAGQFGYGPQDWTGWLPLLFMVLALFSTLIGTFFLLKKENMGQKYNQATL</sequence>
<organism evidence="2 3">
    <name type="scientific">Streptococcus suis</name>
    <dbReference type="NCBI Taxonomy" id="1307"/>
    <lineage>
        <taxon>Bacteria</taxon>
        <taxon>Bacillati</taxon>
        <taxon>Bacillota</taxon>
        <taxon>Bacilli</taxon>
        <taxon>Lactobacillales</taxon>
        <taxon>Streptococcaceae</taxon>
        <taxon>Streptococcus</taxon>
    </lineage>
</organism>
<feature type="transmembrane region" description="Helical" evidence="1">
    <location>
        <begin position="97"/>
        <end position="118"/>
    </location>
</feature>
<evidence type="ECO:0000313" key="2">
    <source>
        <dbReference type="EMBL" id="CYW17720.1"/>
    </source>
</evidence>
<keyword evidence="1" id="KW-0472">Membrane</keyword>
<accession>A0A0Z8MYK2</accession>
<feature type="transmembrane region" description="Helical" evidence="1">
    <location>
        <begin position="190"/>
        <end position="207"/>
    </location>
</feature>
<dbReference type="SUPFAM" id="SSF158560">
    <property type="entry name" value="BH3980-like"/>
    <property type="match status" value="1"/>
</dbReference>
<gene>
    <name evidence="2" type="ORF">ERS132539_00680</name>
</gene>
<reference evidence="2 3" key="1">
    <citation type="submission" date="2016-02" db="EMBL/GenBank/DDBJ databases">
        <authorList>
            <consortium name="Pathogen Informatics"/>
        </authorList>
    </citation>
    <scope>NUCLEOTIDE SEQUENCE [LARGE SCALE GENOMIC DNA]</scope>
    <source>
        <strain evidence="2 3">SS1013</strain>
    </source>
</reference>
<keyword evidence="1" id="KW-1133">Transmembrane helix</keyword>
<feature type="transmembrane region" description="Helical" evidence="1">
    <location>
        <begin position="246"/>
        <end position="268"/>
    </location>
</feature>